<organism evidence="1 2">
    <name type="scientific">Austwickia chelonae NBRC 105200</name>
    <dbReference type="NCBI Taxonomy" id="1184607"/>
    <lineage>
        <taxon>Bacteria</taxon>
        <taxon>Bacillati</taxon>
        <taxon>Actinomycetota</taxon>
        <taxon>Actinomycetes</taxon>
        <taxon>Micrococcales</taxon>
        <taxon>Dermatophilaceae</taxon>
        <taxon>Austwickia</taxon>
    </lineage>
</organism>
<proteinExistence type="predicted"/>
<keyword evidence="2" id="KW-1185">Reference proteome</keyword>
<protein>
    <submittedName>
        <fullName evidence="1">Uncharacterized protein</fullName>
    </submittedName>
</protein>
<comment type="caution">
    <text evidence="1">The sequence shown here is derived from an EMBL/GenBank/DDBJ whole genome shotgun (WGS) entry which is preliminary data.</text>
</comment>
<dbReference type="AlphaFoldDB" id="K6VVL7"/>
<gene>
    <name evidence="1" type="ORF">AUCHE_24_00400</name>
</gene>
<evidence type="ECO:0000313" key="1">
    <source>
        <dbReference type="EMBL" id="GAB79385.1"/>
    </source>
</evidence>
<reference evidence="1 2" key="1">
    <citation type="submission" date="2012-08" db="EMBL/GenBank/DDBJ databases">
        <title>Whole genome shotgun sequence of Austwickia chelonae NBRC 105200.</title>
        <authorList>
            <person name="Yoshida I."/>
            <person name="Hosoyama A."/>
            <person name="Tsuchikane K."/>
            <person name="Katsumata H."/>
            <person name="Ando Y."/>
            <person name="Ohji S."/>
            <person name="Hamada M."/>
            <person name="Tamura T."/>
            <person name="Yamazoe A."/>
            <person name="Yamazaki S."/>
            <person name="Fujita N."/>
        </authorList>
    </citation>
    <scope>NUCLEOTIDE SEQUENCE [LARGE SCALE GENOMIC DNA]</scope>
    <source>
        <strain evidence="1 2">NBRC 105200</strain>
    </source>
</reference>
<sequence length="94" mass="9366">MLHPAAQTPGDDADLVDTAVVLADEGPAAVVLAGTAPGRSGAQVGARVVLVVTDLGADGMRLDDDVRLAEAVGENEWLLLPGGAPPQEGDGASR</sequence>
<name>K6VVL7_9MICO</name>
<dbReference type="Proteomes" id="UP000008495">
    <property type="component" value="Unassembled WGS sequence"/>
</dbReference>
<dbReference type="EMBL" id="BAGZ01000024">
    <property type="protein sequence ID" value="GAB79385.1"/>
    <property type="molecule type" value="Genomic_DNA"/>
</dbReference>
<accession>K6VVL7</accession>
<evidence type="ECO:0000313" key="2">
    <source>
        <dbReference type="Proteomes" id="UP000008495"/>
    </source>
</evidence>